<evidence type="ECO:0000256" key="5">
    <source>
        <dbReference type="ARBA" id="ARBA00023136"/>
    </source>
</evidence>
<accession>A0ABR7R146</accession>
<gene>
    <name evidence="10" type="ORF">IBL25_00705</name>
</gene>
<dbReference type="InterPro" id="IPR052159">
    <property type="entry name" value="Competence_DNA_uptake"/>
</dbReference>
<keyword evidence="4 7" id="KW-1133">Transmembrane helix</keyword>
<feature type="domain" description="ComEC/Rec2-related protein" evidence="8">
    <location>
        <begin position="232"/>
        <end position="514"/>
    </location>
</feature>
<evidence type="ECO:0000256" key="6">
    <source>
        <dbReference type="SAM" id="MobiDB-lite"/>
    </source>
</evidence>
<dbReference type="Pfam" id="PF03772">
    <property type="entry name" value="Competence"/>
    <property type="match status" value="1"/>
</dbReference>
<sequence>MHRLASMAYGILASEWERLPLWLPIGMGAGILLYFSLQHEPGLSALWWAAALILGAVVLVPRRPLSAWALGMAGMVALGFGVAGWQTQRLPPIIDLPSKAVVVEGVVEAVDPLPEGVRVTLARPRLSTDGPDLPRNLRIRLRKKDPLTPVPGDHLRVRALVREPAPPAFPGAWDFQRGAYFQGLGGSGFAIGAAERLGEPLPASPFVRLRGVIGAQVSAEIAGGAGAVSMALLTGSQSAIPEADMAAMRDSGLAHLLSVSGLHIAIVMGLSFGAVRFLLALVPWLALRCDGKAVAAPGSLVVGLGYVLLTGSQVPMLRSFAMAALVTLGILLGRRALSLRALALAAVAVLLMQPDAVTGPSFQMSFAAVMVLIAGSEWTGPFMARWRAHKEWWRKPVLMLLGLTLTSILAGLATTPYGLHHFGRLQIYGVVANALAIPLTSVLVMPAGMLALALMPFGLEGLALAPMGWGVEGILWVARTVAGWPGAALSATPIPPWGLGLISLGMLWLCLWQRPWRLLGLPMMLVGSLSAAWMTPPDILVSADARLIAFRTAHGVYLQRGSGASSLVRESWLRNWAEEEVVPVPLQGRTEDGTLDCTPAACRFQPRPNSAAALLLRAEKTRAKEAAPPIQASAHCGEAAVLLSPEPIRGRCRGAAEVDRFTVWRSGSHAIWLEANGPRIISDRDWRGRRPWVPPPPRAPWEQAAGQ</sequence>
<feature type="transmembrane region" description="Helical" evidence="7">
    <location>
        <begin position="425"/>
        <end position="454"/>
    </location>
</feature>
<keyword evidence="2" id="KW-1003">Cell membrane</keyword>
<evidence type="ECO:0000313" key="11">
    <source>
        <dbReference type="Proteomes" id="UP000603940"/>
    </source>
</evidence>
<reference evidence="10 11" key="1">
    <citation type="journal article" date="2009" name="Int. J. Syst. Evol. Microbiol.">
        <title>Transfer of Teichococcus ludipueritiae and Muricoccus roseus to the genus Roseomonas, as Roseomonas ludipueritiae comb. nov. and Roseomonas rosea comb. nov., respectively, and emended description of the genus Roseomonas.</title>
        <authorList>
            <person name="Sanchez-Porro C."/>
            <person name="Gallego V."/>
            <person name="Busse H.J."/>
            <person name="Kampfer P."/>
            <person name="Ventosa A."/>
        </authorList>
    </citation>
    <scope>NUCLEOTIDE SEQUENCE [LARGE SCALE GENOMIC DNA]</scope>
    <source>
        <strain evidence="10 11">DSM 14915</strain>
    </source>
</reference>
<feature type="transmembrane region" description="Helical" evidence="7">
    <location>
        <begin position="67"/>
        <end position="85"/>
    </location>
</feature>
<evidence type="ECO:0000256" key="1">
    <source>
        <dbReference type="ARBA" id="ARBA00004651"/>
    </source>
</evidence>
<evidence type="ECO:0000256" key="2">
    <source>
        <dbReference type="ARBA" id="ARBA00022475"/>
    </source>
</evidence>
<evidence type="ECO:0000256" key="4">
    <source>
        <dbReference type="ARBA" id="ARBA00022989"/>
    </source>
</evidence>
<feature type="transmembrane region" description="Helical" evidence="7">
    <location>
        <begin position="518"/>
        <end position="536"/>
    </location>
</feature>
<dbReference type="NCBIfam" id="TIGR00360">
    <property type="entry name" value="ComEC_N-term"/>
    <property type="match status" value="1"/>
</dbReference>
<evidence type="ECO:0000256" key="7">
    <source>
        <dbReference type="SAM" id="Phobius"/>
    </source>
</evidence>
<feature type="transmembrane region" description="Helical" evidence="7">
    <location>
        <begin position="362"/>
        <end position="384"/>
    </location>
</feature>
<dbReference type="PANTHER" id="PTHR30619">
    <property type="entry name" value="DNA INTERNALIZATION/COMPETENCE PROTEIN COMEC/REC2"/>
    <property type="match status" value="1"/>
</dbReference>
<evidence type="ECO:0000313" key="10">
    <source>
        <dbReference type="EMBL" id="MBC9175461.1"/>
    </source>
</evidence>
<comment type="subcellular location">
    <subcellularLocation>
        <location evidence="1">Cell membrane</location>
        <topology evidence="1">Multi-pass membrane protein</topology>
    </subcellularLocation>
</comment>
<protein>
    <submittedName>
        <fullName evidence="10">ComEC/Rec2 family competence protein</fullName>
    </submittedName>
</protein>
<name>A0ABR7R146_9PROT</name>
<feature type="region of interest" description="Disordered" evidence="6">
    <location>
        <begin position="684"/>
        <end position="707"/>
    </location>
</feature>
<feature type="transmembrane region" description="Helical" evidence="7">
    <location>
        <begin position="396"/>
        <end position="419"/>
    </location>
</feature>
<dbReference type="InterPro" id="IPR004477">
    <property type="entry name" value="ComEC_N"/>
</dbReference>
<evidence type="ECO:0000259" key="8">
    <source>
        <dbReference type="Pfam" id="PF03772"/>
    </source>
</evidence>
<feature type="transmembrane region" description="Helical" evidence="7">
    <location>
        <begin position="21"/>
        <end position="37"/>
    </location>
</feature>
<feature type="transmembrane region" description="Helical" evidence="7">
    <location>
        <begin position="262"/>
        <end position="286"/>
    </location>
</feature>
<dbReference type="InterPro" id="IPR025405">
    <property type="entry name" value="DUF4131"/>
</dbReference>
<keyword evidence="11" id="KW-1185">Reference proteome</keyword>
<organism evidence="10 11">
    <name type="scientific">Pseudoroseomonas ludipueritiae</name>
    <dbReference type="NCBI Taxonomy" id="198093"/>
    <lineage>
        <taxon>Bacteria</taxon>
        <taxon>Pseudomonadati</taxon>
        <taxon>Pseudomonadota</taxon>
        <taxon>Alphaproteobacteria</taxon>
        <taxon>Acetobacterales</taxon>
        <taxon>Acetobacteraceae</taxon>
        <taxon>Pseudoroseomonas</taxon>
    </lineage>
</organism>
<feature type="transmembrane region" description="Helical" evidence="7">
    <location>
        <begin position="461"/>
        <end position="482"/>
    </location>
</feature>
<feature type="transmembrane region" description="Helical" evidence="7">
    <location>
        <begin position="293"/>
        <end position="309"/>
    </location>
</feature>
<comment type="caution">
    <text evidence="10">The sequence shown here is derived from an EMBL/GenBank/DDBJ whole genome shotgun (WGS) entry which is preliminary data.</text>
</comment>
<proteinExistence type="predicted"/>
<dbReference type="Proteomes" id="UP000603940">
    <property type="component" value="Unassembled WGS sequence"/>
</dbReference>
<dbReference type="EMBL" id="JACTUZ010000001">
    <property type="protein sequence ID" value="MBC9175461.1"/>
    <property type="molecule type" value="Genomic_DNA"/>
</dbReference>
<evidence type="ECO:0000256" key="3">
    <source>
        <dbReference type="ARBA" id="ARBA00022692"/>
    </source>
</evidence>
<feature type="transmembrane region" description="Helical" evidence="7">
    <location>
        <begin position="494"/>
        <end position="511"/>
    </location>
</feature>
<dbReference type="Pfam" id="PF13567">
    <property type="entry name" value="DUF4131"/>
    <property type="match status" value="1"/>
</dbReference>
<dbReference type="PANTHER" id="PTHR30619:SF1">
    <property type="entry name" value="RECOMBINATION PROTEIN 2"/>
    <property type="match status" value="1"/>
</dbReference>
<feature type="domain" description="DUF4131" evidence="9">
    <location>
        <begin position="45"/>
        <end position="190"/>
    </location>
</feature>
<keyword evidence="5 7" id="KW-0472">Membrane</keyword>
<feature type="transmembrane region" description="Helical" evidence="7">
    <location>
        <begin position="339"/>
        <end position="356"/>
    </location>
</feature>
<evidence type="ECO:0000259" key="9">
    <source>
        <dbReference type="Pfam" id="PF13567"/>
    </source>
</evidence>
<feature type="transmembrane region" description="Helical" evidence="7">
    <location>
        <begin position="43"/>
        <end position="60"/>
    </location>
</feature>
<keyword evidence="3 7" id="KW-0812">Transmembrane</keyword>